<evidence type="ECO:0000313" key="2">
    <source>
        <dbReference type="EMBL" id="OGY72767.1"/>
    </source>
</evidence>
<dbReference type="Pfam" id="PF12728">
    <property type="entry name" value="HTH_17"/>
    <property type="match status" value="1"/>
</dbReference>
<organism evidence="2 3">
    <name type="scientific">Candidatus Jacksonbacteria bacterium RIFCSPLOWO2_02_FULL_44_20</name>
    <dbReference type="NCBI Taxonomy" id="1798460"/>
    <lineage>
        <taxon>Bacteria</taxon>
        <taxon>Candidatus Jacksoniibacteriota</taxon>
    </lineage>
</organism>
<reference evidence="2 3" key="1">
    <citation type="journal article" date="2016" name="Nat. Commun.">
        <title>Thousands of microbial genomes shed light on interconnected biogeochemical processes in an aquifer system.</title>
        <authorList>
            <person name="Anantharaman K."/>
            <person name="Brown C.T."/>
            <person name="Hug L.A."/>
            <person name="Sharon I."/>
            <person name="Castelle C.J."/>
            <person name="Probst A.J."/>
            <person name="Thomas B.C."/>
            <person name="Singh A."/>
            <person name="Wilkins M.J."/>
            <person name="Karaoz U."/>
            <person name="Brodie E.L."/>
            <person name="Williams K.H."/>
            <person name="Hubbard S.S."/>
            <person name="Banfield J.F."/>
        </authorList>
    </citation>
    <scope>NUCLEOTIDE SEQUENCE [LARGE SCALE GENOMIC DNA]</scope>
</reference>
<sequence length="80" mass="9241">MSHQLDPNTIYTPRETAQILKISQSTIKRLLKQGLIRANKVGGQYRIIGHEILRLISPDVDQKATNVYQKIKRKTIQMLK</sequence>
<proteinExistence type="predicted"/>
<dbReference type="EMBL" id="MHJU01000023">
    <property type="protein sequence ID" value="OGY72767.1"/>
    <property type="molecule type" value="Genomic_DNA"/>
</dbReference>
<dbReference type="InterPro" id="IPR041657">
    <property type="entry name" value="HTH_17"/>
</dbReference>
<gene>
    <name evidence="2" type="ORF">A3H61_02335</name>
</gene>
<evidence type="ECO:0000259" key="1">
    <source>
        <dbReference type="Pfam" id="PF12728"/>
    </source>
</evidence>
<dbReference type="GO" id="GO:0003677">
    <property type="term" value="F:DNA binding"/>
    <property type="evidence" value="ECO:0007669"/>
    <property type="project" value="InterPro"/>
</dbReference>
<evidence type="ECO:0000313" key="3">
    <source>
        <dbReference type="Proteomes" id="UP000178315"/>
    </source>
</evidence>
<name>A0A1G2A9N7_9BACT</name>
<comment type="caution">
    <text evidence="2">The sequence shown here is derived from an EMBL/GenBank/DDBJ whole genome shotgun (WGS) entry which is preliminary data.</text>
</comment>
<dbReference type="NCBIfam" id="TIGR01764">
    <property type="entry name" value="excise"/>
    <property type="match status" value="1"/>
</dbReference>
<accession>A0A1G2A9N7</accession>
<feature type="domain" description="Helix-turn-helix" evidence="1">
    <location>
        <begin position="11"/>
        <end position="56"/>
    </location>
</feature>
<dbReference type="Proteomes" id="UP000178315">
    <property type="component" value="Unassembled WGS sequence"/>
</dbReference>
<protein>
    <recommendedName>
        <fullName evidence="1">Helix-turn-helix domain-containing protein</fullName>
    </recommendedName>
</protein>
<dbReference type="InterPro" id="IPR010093">
    <property type="entry name" value="SinI_DNA-bd"/>
</dbReference>
<dbReference type="AlphaFoldDB" id="A0A1G2A9N7"/>